<organism evidence="2 3">
    <name type="scientific">Pelagibacterium lacus</name>
    <dbReference type="NCBI Taxonomy" id="2282655"/>
    <lineage>
        <taxon>Bacteria</taxon>
        <taxon>Pseudomonadati</taxon>
        <taxon>Pseudomonadota</taxon>
        <taxon>Alphaproteobacteria</taxon>
        <taxon>Hyphomicrobiales</taxon>
        <taxon>Devosiaceae</taxon>
        <taxon>Pelagibacterium</taxon>
    </lineage>
</organism>
<comment type="caution">
    <text evidence="2">The sequence shown here is derived from an EMBL/GenBank/DDBJ whole genome shotgun (WGS) entry which is preliminary data.</text>
</comment>
<comment type="similarity">
    <text evidence="1">Belongs to the UPF0065 (bug) family.</text>
</comment>
<evidence type="ECO:0000313" key="3">
    <source>
        <dbReference type="Proteomes" id="UP000253759"/>
    </source>
</evidence>
<dbReference type="Gene3D" id="3.40.190.10">
    <property type="entry name" value="Periplasmic binding protein-like II"/>
    <property type="match status" value="1"/>
</dbReference>
<evidence type="ECO:0000313" key="2">
    <source>
        <dbReference type="EMBL" id="RDE08500.1"/>
    </source>
</evidence>
<dbReference type="OrthoDB" id="8443386at2"/>
<dbReference type="InterPro" id="IPR005064">
    <property type="entry name" value="BUG"/>
</dbReference>
<dbReference type="CDD" id="cd07012">
    <property type="entry name" value="PBP2_Bug_TTT"/>
    <property type="match status" value="1"/>
</dbReference>
<dbReference type="PANTHER" id="PTHR42928">
    <property type="entry name" value="TRICARBOXYLATE-BINDING PROTEIN"/>
    <property type="match status" value="1"/>
</dbReference>
<dbReference type="AlphaFoldDB" id="A0A369W561"/>
<protein>
    <submittedName>
        <fullName evidence="2">Tripartite tricarboxylate transporter substrate binding protein</fullName>
    </submittedName>
</protein>
<dbReference type="PANTHER" id="PTHR42928:SF5">
    <property type="entry name" value="BLR1237 PROTEIN"/>
    <property type="match status" value="1"/>
</dbReference>
<accession>A0A369W561</accession>
<dbReference type="EMBL" id="QQNH01000016">
    <property type="protein sequence ID" value="RDE08500.1"/>
    <property type="molecule type" value="Genomic_DNA"/>
</dbReference>
<proteinExistence type="inferred from homology"/>
<keyword evidence="3" id="KW-1185">Reference proteome</keyword>
<dbReference type="Gene3D" id="3.40.190.150">
    <property type="entry name" value="Bordetella uptake gene, domain 1"/>
    <property type="match status" value="1"/>
</dbReference>
<sequence>MGVLLVPGMALAQADFPTKPIEMTILFGGSAQTVGQVLSDEMSRASAQPIVAVSRPGGGGAVGYSYAQATAADGYNIVWNSNSISTVYYQGNLPFNYEAFTPIAQIGVEVPVVAVQSSRGWDNLEEMVAAAREQGQPLRVGVSGLGSFTHIASAALFDKFDLDVIYVPYGEGRAPAELLSGRIDVAVQWQSQFQSHLRSGDLLLLCSTGAQPLEHGDVPTCHDAGAEGLDITMWRGLVAPEGTPPEVVSYLEDLARTATESGSFADIAVNLGFTPAFLPADEFGELIATDDAIIGQLMTDLGLNNR</sequence>
<dbReference type="PIRSF" id="PIRSF017082">
    <property type="entry name" value="YflP"/>
    <property type="match status" value="1"/>
</dbReference>
<evidence type="ECO:0000256" key="1">
    <source>
        <dbReference type="ARBA" id="ARBA00006987"/>
    </source>
</evidence>
<dbReference type="InterPro" id="IPR042100">
    <property type="entry name" value="Bug_dom1"/>
</dbReference>
<name>A0A369W561_9HYPH</name>
<gene>
    <name evidence="2" type="ORF">DVH29_11375</name>
</gene>
<reference evidence="3" key="1">
    <citation type="submission" date="2018-07" db="EMBL/GenBank/DDBJ databases">
        <authorList>
            <person name="Liu B.-T."/>
            <person name="Du Z."/>
        </authorList>
    </citation>
    <scope>NUCLEOTIDE SEQUENCE [LARGE SCALE GENOMIC DNA]</scope>
    <source>
        <strain evidence="3">XYN52</strain>
    </source>
</reference>
<dbReference type="SUPFAM" id="SSF53850">
    <property type="entry name" value="Periplasmic binding protein-like II"/>
    <property type="match status" value="1"/>
</dbReference>
<dbReference type="Pfam" id="PF03401">
    <property type="entry name" value="TctC"/>
    <property type="match status" value="1"/>
</dbReference>
<dbReference type="Proteomes" id="UP000253759">
    <property type="component" value="Unassembled WGS sequence"/>
</dbReference>